<feature type="transmembrane region" description="Helical" evidence="1">
    <location>
        <begin position="364"/>
        <end position="386"/>
    </location>
</feature>
<sequence length="407" mass="45656">MKAQLILEWKKQPWLLHLFWFIVLLAVIGSAMVRAETVRTRGVSYTGATADTIYAKPTTASERHYQTILYQHGVANNVAYDKQLKRPTSPATRTAKKILRQFQQRDYLSFNRSILAIIQDDPEQAINDSIADPPFDSPDQAVTQLTYMVKHQCNRMLQLDAMTAVINNAASAFGINGFKSNQNVTTLNTLILAMAMTLFCFVFYKDRREETDTFMQLAPLTRFRQALIRGGITLGLINASLLAASGIGVIILTLIPGHEFGTLLFPTAYTLFGKPVILPLWQAFLQLWLLYNLWFLIIAGLALCLSLVSRNQLVGIFVIAGVMFADKLKLLMLVPLNVQRLLPNGYLNATDVIRHPRDFQLIPFTHSLTVLLVWAAVLIIAAWTLMRLQTSGVAGRFRREAPGAHSH</sequence>
<feature type="transmembrane region" description="Helical" evidence="1">
    <location>
        <begin position="226"/>
        <end position="255"/>
    </location>
</feature>
<keyword evidence="1" id="KW-0812">Transmembrane</keyword>
<feature type="transmembrane region" description="Helical" evidence="1">
    <location>
        <begin position="288"/>
        <end position="308"/>
    </location>
</feature>
<evidence type="ECO:0000256" key="1">
    <source>
        <dbReference type="SAM" id="Phobius"/>
    </source>
</evidence>
<comment type="caution">
    <text evidence="2">The sequence shown here is derived from an EMBL/GenBank/DDBJ whole genome shotgun (WGS) entry which is preliminary data.</text>
</comment>
<evidence type="ECO:0000313" key="2">
    <source>
        <dbReference type="EMBL" id="MFD1393387.1"/>
    </source>
</evidence>
<dbReference type="EMBL" id="JBHTMO010000022">
    <property type="protein sequence ID" value="MFD1393387.1"/>
    <property type="molecule type" value="Genomic_DNA"/>
</dbReference>
<keyword evidence="1" id="KW-1133">Transmembrane helix</keyword>
<dbReference type="Proteomes" id="UP001597249">
    <property type="component" value="Unassembled WGS sequence"/>
</dbReference>
<evidence type="ECO:0000313" key="3">
    <source>
        <dbReference type="Proteomes" id="UP001597249"/>
    </source>
</evidence>
<feature type="transmembrane region" description="Helical" evidence="1">
    <location>
        <begin position="313"/>
        <end position="334"/>
    </location>
</feature>
<accession>A0ABW4BB15</accession>
<gene>
    <name evidence="2" type="ORF">ACFQ3L_07350</name>
</gene>
<protein>
    <recommendedName>
        <fullName evidence="4">ABC transporter permease</fullName>
    </recommendedName>
</protein>
<proteinExistence type="predicted"/>
<name>A0ABW4BB15_9LACO</name>
<feature type="transmembrane region" description="Helical" evidence="1">
    <location>
        <begin position="187"/>
        <end position="205"/>
    </location>
</feature>
<reference evidence="3" key="1">
    <citation type="journal article" date="2019" name="Int. J. Syst. Evol. Microbiol.">
        <title>The Global Catalogue of Microorganisms (GCM) 10K type strain sequencing project: providing services to taxonomists for standard genome sequencing and annotation.</title>
        <authorList>
            <consortium name="The Broad Institute Genomics Platform"/>
            <consortium name="The Broad Institute Genome Sequencing Center for Infectious Disease"/>
            <person name="Wu L."/>
            <person name="Ma J."/>
        </authorList>
    </citation>
    <scope>NUCLEOTIDE SEQUENCE [LARGE SCALE GENOMIC DNA]</scope>
    <source>
        <strain evidence="3">CCM 8911</strain>
    </source>
</reference>
<dbReference type="RefSeq" id="WP_125586018.1">
    <property type="nucleotide sequence ID" value="NZ_JBHTMO010000022.1"/>
</dbReference>
<keyword evidence="3" id="KW-1185">Reference proteome</keyword>
<keyword evidence="1" id="KW-0472">Membrane</keyword>
<organism evidence="2 3">
    <name type="scientific">Lacticaseibacillus jixianensis</name>
    <dbReference type="NCBI Taxonomy" id="2486012"/>
    <lineage>
        <taxon>Bacteria</taxon>
        <taxon>Bacillati</taxon>
        <taxon>Bacillota</taxon>
        <taxon>Bacilli</taxon>
        <taxon>Lactobacillales</taxon>
        <taxon>Lactobacillaceae</taxon>
        <taxon>Lacticaseibacillus</taxon>
    </lineage>
</organism>
<evidence type="ECO:0008006" key="4">
    <source>
        <dbReference type="Google" id="ProtNLM"/>
    </source>
</evidence>